<dbReference type="PANTHER" id="PTHR33408">
    <property type="entry name" value="TRANSPOSASE"/>
    <property type="match status" value="1"/>
</dbReference>
<feature type="domain" description="Transposase DDE" evidence="1">
    <location>
        <begin position="60"/>
        <end position="107"/>
    </location>
</feature>
<keyword evidence="3" id="KW-1185">Reference proteome</keyword>
<dbReference type="Proteomes" id="UP001224325">
    <property type="component" value="Chromosome"/>
</dbReference>
<organism evidence="2 3">
    <name type="scientific">Mariniflexile litorale</name>
    <dbReference type="NCBI Taxonomy" id="3045158"/>
    <lineage>
        <taxon>Bacteria</taxon>
        <taxon>Pseudomonadati</taxon>
        <taxon>Bacteroidota</taxon>
        <taxon>Flavobacteriia</taxon>
        <taxon>Flavobacteriales</taxon>
        <taxon>Flavobacteriaceae</taxon>
        <taxon>Mariniflexile</taxon>
    </lineage>
</organism>
<accession>A0AAU7EEZ5</accession>
<dbReference type="PANTHER" id="PTHR33408:SF2">
    <property type="entry name" value="TRANSPOSASE DDE DOMAIN-CONTAINING PROTEIN"/>
    <property type="match status" value="1"/>
</dbReference>
<evidence type="ECO:0000313" key="3">
    <source>
        <dbReference type="Proteomes" id="UP001224325"/>
    </source>
</evidence>
<proteinExistence type="predicted"/>
<gene>
    <name evidence="2" type="ORF">QLS71_017825</name>
</gene>
<name>A0AAU7EEZ5_9FLAO</name>
<dbReference type="EMBL" id="CP155618">
    <property type="protein sequence ID" value="XBL14160.1"/>
    <property type="molecule type" value="Genomic_DNA"/>
</dbReference>
<dbReference type="KEGG" id="mlil:QLS71_017825"/>
<evidence type="ECO:0000313" key="2">
    <source>
        <dbReference type="EMBL" id="XBL14160.1"/>
    </source>
</evidence>
<dbReference type="AlphaFoldDB" id="A0AAU7EEZ5"/>
<dbReference type="Pfam" id="PF13751">
    <property type="entry name" value="DDE_Tnp_1_6"/>
    <property type="match status" value="1"/>
</dbReference>
<evidence type="ECO:0000259" key="1">
    <source>
        <dbReference type="Pfam" id="PF13751"/>
    </source>
</evidence>
<sequence>MSKKVIFKTYDQGQLSLLPSSYDDLVPINHPARIVNTIIDHLNTSALEDSYKGGGTKENNLAVRLEAVFGNIKQKKNFKRFMLRGIDKVNVNVEIGLIAMAHNLKSIV</sequence>
<dbReference type="InterPro" id="IPR025668">
    <property type="entry name" value="Tnp_DDE_dom"/>
</dbReference>
<reference evidence="2" key="1">
    <citation type="submission" date="2024-04" db="EMBL/GenBank/DDBJ databases">
        <title>Mariniflexile litorale, isolated from the shallow sediments of the Sea of Japan.</title>
        <authorList>
            <person name="Romanenko L."/>
            <person name="Isaeva M."/>
        </authorList>
    </citation>
    <scope>NUCLEOTIDE SEQUENCE [LARGE SCALE GENOMIC DNA]</scope>
    <source>
        <strain evidence="2">KMM 9835</strain>
    </source>
</reference>
<protein>
    <submittedName>
        <fullName evidence="2">Transposase</fullName>
    </submittedName>
</protein>